<comment type="caution">
    <text evidence="1">The sequence shown here is derived from an EMBL/GenBank/DDBJ whole genome shotgun (WGS) entry which is preliminary data.</text>
</comment>
<protein>
    <submittedName>
        <fullName evidence="1">Uncharacterized protein</fullName>
    </submittedName>
</protein>
<evidence type="ECO:0000313" key="1">
    <source>
        <dbReference type="EMBL" id="EEG22922.1"/>
    </source>
</evidence>
<sequence>MYCGLHKTAAARRLFIFLADTMNLLRKLAAIVTKLLYLLYAYG</sequence>
<dbReference type="EMBL" id="ACEA01000052">
    <property type="protein sequence ID" value="EEG22922.1"/>
    <property type="molecule type" value="Genomic_DNA"/>
</dbReference>
<organism evidence="1 2">
    <name type="scientific">Eikenella corrodens ATCC 23834</name>
    <dbReference type="NCBI Taxonomy" id="546274"/>
    <lineage>
        <taxon>Bacteria</taxon>
        <taxon>Pseudomonadati</taxon>
        <taxon>Pseudomonadota</taxon>
        <taxon>Betaproteobacteria</taxon>
        <taxon>Neisseriales</taxon>
        <taxon>Neisseriaceae</taxon>
        <taxon>Eikenella</taxon>
    </lineage>
</organism>
<dbReference type="HOGENOM" id="CLU_3232958_0_0_4"/>
<accession>C0DY65</accession>
<evidence type="ECO:0000313" key="2">
    <source>
        <dbReference type="Proteomes" id="UP000005837"/>
    </source>
</evidence>
<proteinExistence type="predicted"/>
<gene>
    <name evidence="1" type="ORF">EIKCOROL_02327</name>
</gene>
<reference evidence="1 2" key="1">
    <citation type="submission" date="2009-01" db="EMBL/GenBank/DDBJ databases">
        <authorList>
            <person name="Fulton L."/>
            <person name="Clifton S."/>
            <person name="Chinwalla A.T."/>
            <person name="Mitreva M."/>
            <person name="Sodergren E."/>
            <person name="Weinstock G."/>
            <person name="Clifton S."/>
            <person name="Dooling D.J."/>
            <person name="Fulton B."/>
            <person name="Minx P."/>
            <person name="Pepin K.H."/>
            <person name="Johnson M."/>
            <person name="Bhonagiri V."/>
            <person name="Nash W.E."/>
            <person name="Mardis E.R."/>
            <person name="Wilson R.K."/>
        </authorList>
    </citation>
    <scope>NUCLEOTIDE SEQUENCE [LARGE SCALE GENOMIC DNA]</scope>
    <source>
        <strain evidence="1 2">ATCC 23834</strain>
    </source>
</reference>
<dbReference type="Proteomes" id="UP000005837">
    <property type="component" value="Unassembled WGS sequence"/>
</dbReference>
<dbReference type="AlphaFoldDB" id="C0DY65"/>
<name>C0DY65_EIKCO</name>